<reference evidence="8" key="1">
    <citation type="submission" date="2020-04" db="EMBL/GenBank/DDBJ databases">
        <title>Deep metagenomics examines the oral microbiome during advanced dental caries in children, revealing novel taxa and co-occurrences with host molecules.</title>
        <authorList>
            <person name="Baker J.L."/>
            <person name="Morton J.T."/>
            <person name="Dinis M."/>
            <person name="Alvarez R."/>
            <person name="Tran N.C."/>
            <person name="Knight R."/>
            <person name="Edlund A."/>
        </authorList>
    </citation>
    <scope>NUCLEOTIDE SEQUENCE</scope>
    <source>
        <strain evidence="8">JCVI_34_bin.1</strain>
    </source>
</reference>
<accession>A0A929RUU8</accession>
<feature type="transmembrane region" description="Helical" evidence="6">
    <location>
        <begin position="65"/>
        <end position="86"/>
    </location>
</feature>
<dbReference type="Pfam" id="PF04357">
    <property type="entry name" value="TamB"/>
    <property type="match status" value="1"/>
</dbReference>
<evidence type="ECO:0000259" key="7">
    <source>
        <dbReference type="Pfam" id="PF04357"/>
    </source>
</evidence>
<comment type="subcellular location">
    <subcellularLocation>
        <location evidence="1">Membrane</location>
        <topology evidence="1">Single-pass membrane protein</topology>
    </subcellularLocation>
</comment>
<keyword evidence="2 6" id="KW-0812">Transmembrane</keyword>
<evidence type="ECO:0000256" key="3">
    <source>
        <dbReference type="ARBA" id="ARBA00022989"/>
    </source>
</evidence>
<feature type="region of interest" description="Disordered" evidence="5">
    <location>
        <begin position="1"/>
        <end position="35"/>
    </location>
</feature>
<gene>
    <name evidence="8" type="ORF">HXK21_01185</name>
</gene>
<name>A0A929RUU8_9BACT</name>
<evidence type="ECO:0000256" key="2">
    <source>
        <dbReference type="ARBA" id="ARBA00022692"/>
    </source>
</evidence>
<evidence type="ECO:0000256" key="4">
    <source>
        <dbReference type="ARBA" id="ARBA00023136"/>
    </source>
</evidence>
<proteinExistence type="predicted"/>
<keyword evidence="3 6" id="KW-1133">Transmembrane helix</keyword>
<dbReference type="EMBL" id="JABZGR010000002">
    <property type="protein sequence ID" value="MBF0969645.1"/>
    <property type="molecule type" value="Genomic_DNA"/>
</dbReference>
<dbReference type="PANTHER" id="PTHR36985:SF1">
    <property type="entry name" value="TRANSLOCATION AND ASSEMBLY MODULE SUBUNIT TAMB"/>
    <property type="match status" value="1"/>
</dbReference>
<comment type="caution">
    <text evidence="8">The sequence shown here is derived from an EMBL/GenBank/DDBJ whole genome shotgun (WGS) entry which is preliminary data.</text>
</comment>
<sequence length="1667" mass="183046">MRALKSQSLAQQKSGSNLRKQKGESDRKKREIAQKECNPLVKHPPSITFALSMEKRRIAKRIMRIFAWIILTPIALFLLLAILIYIPPVQQFAVDRAAQYLTKKTGVRFNVESVRLAFPLDLAIHNVTAVEHNDTLLAAGSLRLNVALLPLFDGRAEVDGIALYRAQVDTRNYIGGAHIAGRIGALQASAKEIDWVKRKVVVDYADLRKSDVVVCLSDTAMDDTTKVKAQWEVSVGRATLRQTKAKVALMAALPQARKGKGSLLERLPATYQPKQMWLAADIAQAALKGGTFNMKTGRYAVRSFGVEKSKLAYLNQAPDGVWTRNRQYRPIPAAKERSLRDSIRGAYTYQDNIKGLQAWQPFAAFPKGGGASDPATWLRQGKPLNPNDIALQDVFLQIDTLTYAENVLNANVTHAAFVEKCGLQVKRISGPIYMDQQRLILPNMALHTAHSKVSIGLRFPLSTFDTDSRTKMTLHCDAQLGWQDVKNLGRSYVPRDLLRVYPKTMLRIKGDFSGNLRRFTFGNTTLELPGLIRLQANGTLLNVASARRSGAINIRSLTTGAGLPRLYRQLAPSAAGSVKLPNRMQASGRVNFKGDNYGFDLRLAVGQGRLAAKGKIDLRAQSYTADLQAQRFPLKVFLPTMGLNDFSGHIVAKGNGYDLVSGKAQLKADVSINRFAYGGYDLSGLRFQTLLKGHKALFEAAINNEIVKGDVKAELMLERLISIKADANIEQADLRRLNVTTDTLSAGGQLHLYATTNRQFNRITANGIADHLFAVSPSRGFSTDDIHFNFKTGSDSTMVGINSGDLRLLLATKGDINRLAPRLARLGTLLTRQITNQKLDQEALKRELPVMDLHLEAGQRNPIGNFLHFNGYTYNKIYVDLQTNPTAGVYGTASVGRFSNGGLLLDTIYANLSQDTTGVRMEAFVKNYTKRNPNKFEIRAQGYLLSTGAGLMAQFYDNDGEKGIDLGLKADLVENGLKVMISPEHPVLAYRNFTVNKDNYIFFGNQKEIRANVDLLADDGTGVKLYSAPGDSINDIALSINNLNLGELSTVLPYLPTMGGKLSGDIHILDNHKTYSAMASLQTSNFTYAGTPLGSLGAELMYLPKEKGEHYVEAYVSTNDAEMLSAKGTYTERGGGSFDGTATLEEFPLLFFNSFLDGTEIALRGKANGSVEIKGPLSRPAINGSLTPDSAHIASEVYGFDFKPEQRPIQIVNSKITFANYQLLSTGEAPLVLNGNVDMTNLSKVYLNLGLKTENFELINTHRKTKSLLFGKVFSDINCTIKGPVDGLSVRGDLRILDKTDLTYILRDSPLTASNSLDGLVEFVDFSDTTKAEVAITPDYGVNMVLGINIAEDANFHCLLSEDGQSYADLQGGGSLTFRYTPSGEMRLVGKLTAKDGKIKYELPVIPLRTFDLKEGSTITFTGDPTNPTLDIIATERMKTFISSDEHRRAVVFDVGLKLTKPLDQMGLEFTIEAPEDLAVQNTLASMSKEQRSKAAVAMMATGMFIAENASAGSGFKANNALNAFLQNEIQSIAGKALKTVDISLGVETGTSSVGTVTTDYSFQFAKRFWNDRISVIIGGRVSAGKEADNSAESIINNVSIEYKINPGATRYARIFYERGTTDPLEGLLTKTGIGYAVRKKTDRFGDLFIFWRKKSKDQQPTSKKKQ</sequence>
<feature type="compositionally biased region" description="Polar residues" evidence="5">
    <location>
        <begin position="1"/>
        <end position="18"/>
    </location>
</feature>
<dbReference type="Proteomes" id="UP000704068">
    <property type="component" value="Unassembled WGS sequence"/>
</dbReference>
<dbReference type="GO" id="GO:0009306">
    <property type="term" value="P:protein secretion"/>
    <property type="evidence" value="ECO:0007669"/>
    <property type="project" value="InterPro"/>
</dbReference>
<feature type="domain" description="Translocation and assembly module TamB C-terminal" evidence="7">
    <location>
        <begin position="1227"/>
        <end position="1620"/>
    </location>
</feature>
<protein>
    <submittedName>
        <fullName evidence="8">Translocation/assembly module TamB domain-containing protein</fullName>
    </submittedName>
</protein>
<dbReference type="PANTHER" id="PTHR36985">
    <property type="entry name" value="TRANSLOCATION AND ASSEMBLY MODULE SUBUNIT TAMB"/>
    <property type="match status" value="1"/>
</dbReference>
<keyword evidence="4 6" id="KW-0472">Membrane</keyword>
<evidence type="ECO:0000313" key="8">
    <source>
        <dbReference type="EMBL" id="MBF0969645.1"/>
    </source>
</evidence>
<organism evidence="8 9">
    <name type="scientific">Alloprevotella tannerae</name>
    <dbReference type="NCBI Taxonomy" id="76122"/>
    <lineage>
        <taxon>Bacteria</taxon>
        <taxon>Pseudomonadati</taxon>
        <taxon>Bacteroidota</taxon>
        <taxon>Bacteroidia</taxon>
        <taxon>Bacteroidales</taxon>
        <taxon>Prevotellaceae</taxon>
        <taxon>Alloprevotella</taxon>
    </lineage>
</organism>
<feature type="compositionally biased region" description="Basic and acidic residues" evidence="5">
    <location>
        <begin position="21"/>
        <end position="34"/>
    </location>
</feature>
<evidence type="ECO:0000256" key="6">
    <source>
        <dbReference type="SAM" id="Phobius"/>
    </source>
</evidence>
<evidence type="ECO:0000256" key="1">
    <source>
        <dbReference type="ARBA" id="ARBA00004167"/>
    </source>
</evidence>
<dbReference type="InterPro" id="IPR007452">
    <property type="entry name" value="TamB_C"/>
</dbReference>
<dbReference type="GO" id="GO:0005886">
    <property type="term" value="C:plasma membrane"/>
    <property type="evidence" value="ECO:0007669"/>
    <property type="project" value="InterPro"/>
</dbReference>
<evidence type="ECO:0000313" key="9">
    <source>
        <dbReference type="Proteomes" id="UP000704068"/>
    </source>
</evidence>
<evidence type="ECO:0000256" key="5">
    <source>
        <dbReference type="SAM" id="MobiDB-lite"/>
    </source>
</evidence>